<evidence type="ECO:0000313" key="1">
    <source>
        <dbReference type="EMBL" id="KXW57114.1"/>
    </source>
</evidence>
<accession>A0A149VW16</accession>
<gene>
    <name evidence="1" type="ORF">FEMY_23700</name>
</gene>
<sequence>MNIRLLISALTVLTLTGCAGSVDYVQPNLDKKVSNEKIINLSRDQVWNSTIPALSKKFFVINNLDKSSGLINISYSGDPEKYIDCGQISSHLPNIHGDRIDTFPAAISNKRLQVMVNGHLINEVRKVELNGKVSLSFEELSPSKTKVTVNTHYIVRRQITFYSPSSGVPISNTDTIEFNSDSLASFPAVNDGRATECVGTGLLENEILNAIN</sequence>
<dbReference type="AlphaFoldDB" id="A0A149VW16"/>
<dbReference type="PROSITE" id="PS51257">
    <property type="entry name" value="PROKAR_LIPOPROTEIN"/>
    <property type="match status" value="1"/>
</dbReference>
<dbReference type="RefSeq" id="WP_156472741.1">
    <property type="nucleotide sequence ID" value="NZ_LRRD01000120.1"/>
</dbReference>
<protein>
    <submittedName>
        <fullName evidence="1">Uncharacterized protein</fullName>
    </submittedName>
</protein>
<dbReference type="EMBL" id="LRRD01000120">
    <property type="protein sequence ID" value="KXW57114.1"/>
    <property type="molecule type" value="Genomic_DNA"/>
</dbReference>
<comment type="caution">
    <text evidence="1">The sequence shown here is derived from an EMBL/GenBank/DDBJ whole genome shotgun (WGS) entry which is preliminary data.</text>
</comment>
<keyword evidence="2" id="KW-1185">Reference proteome</keyword>
<evidence type="ECO:0000313" key="2">
    <source>
        <dbReference type="Proteomes" id="UP000075653"/>
    </source>
</evidence>
<dbReference type="PATRIC" id="fig|1789004.3.peg.2504"/>
<proteinExistence type="predicted"/>
<reference evidence="1 2" key="1">
    <citation type="submission" date="2016-01" db="EMBL/GenBank/DDBJ databases">
        <title>Genome sequence of the acidophilic iron oxidising Ferrovum strain Z-31.</title>
        <authorList>
            <person name="Poehlein A."/>
            <person name="Ullrich S.R."/>
            <person name="Schloemann M."/>
            <person name="Muehling M."/>
            <person name="Daniel R."/>
        </authorList>
    </citation>
    <scope>NUCLEOTIDE SEQUENCE [LARGE SCALE GENOMIC DNA]</scope>
    <source>
        <strain evidence="1 2">Z-31</strain>
    </source>
</reference>
<dbReference type="Proteomes" id="UP000075653">
    <property type="component" value="Unassembled WGS sequence"/>
</dbReference>
<name>A0A149VW16_9PROT</name>
<organism evidence="1 2">
    <name type="scientific">Ferrovum myxofaciens</name>
    <dbReference type="NCBI Taxonomy" id="416213"/>
    <lineage>
        <taxon>Bacteria</taxon>
        <taxon>Pseudomonadati</taxon>
        <taxon>Pseudomonadota</taxon>
        <taxon>Betaproteobacteria</taxon>
        <taxon>Ferrovales</taxon>
        <taxon>Ferrovaceae</taxon>
        <taxon>Ferrovum</taxon>
    </lineage>
</organism>